<organism evidence="2 3">
    <name type="scientific">Lepidopterella palustris CBS 459.81</name>
    <dbReference type="NCBI Taxonomy" id="1314670"/>
    <lineage>
        <taxon>Eukaryota</taxon>
        <taxon>Fungi</taxon>
        <taxon>Dikarya</taxon>
        <taxon>Ascomycota</taxon>
        <taxon>Pezizomycotina</taxon>
        <taxon>Dothideomycetes</taxon>
        <taxon>Pleosporomycetidae</taxon>
        <taxon>Mytilinidiales</taxon>
        <taxon>Argynnaceae</taxon>
        <taxon>Lepidopterella</taxon>
    </lineage>
</organism>
<feature type="compositionally biased region" description="Pro residues" evidence="1">
    <location>
        <begin position="186"/>
        <end position="195"/>
    </location>
</feature>
<feature type="region of interest" description="Disordered" evidence="1">
    <location>
        <begin position="134"/>
        <end position="196"/>
    </location>
</feature>
<sequence>MPLLSHHGDRPSCIQPAHLKVSGGMQKSRQQPLRFPFQQASLSSSSLNGMEKPVRSFKSYMRSAPPNPPNSKPLPPIPPKDNSSPPSSSRKLKSSLYSQPSSASQAVADWPPPTIYDGESRYLGKNGLFVASPTRTYSPIIPDPSSGTAEAPMEPRSSPSQGARPSNQTRLSPVSERRTQEFGVPRTPPKSPLPELPVNATMAATMAESLDLHLPLHLKPVRDPRPANLGFSTANKSEINRKASLVSPRSGSPMSSTPTRLSSSPPQAFTHSDVFASLGDEPNDSLRSPSRGRTLSRQQPSRPFDQTYYAETGPRYKRGLHLDTKNRCTPLDDDSWEDEEMDERERQISFSKDYHNLLVDQYRELALHNPHTEEDTALNLEHARDATLIPRPLSWRKGSRASRGSNGSAKGKKWPQNSLSAAGGSVTGSIDDCQKSRRQSILHNPFKFPSRHSIISKPRKEEEALRSLPAQRRGSTGASTGNSDNGVKKSRRQGSNPDHRFSAFYPRSKPLISKKQNKKNKGKQKIEDTPPMPSAQSTVLPVTSIPAELSSAPFPLPPPSAPSDLEIPTPPHPRPISGSTLGSVMKPLSSGQSSSLEVPTSMSRREHQVSLTAFLQSSPRPEPSSSYRTGTDRAPAPQQPDETRRGSLGFINVTPTSPPSLSQQVSLTTFLQSSPPPELVTLNPIDPASLDQSQPHKGSLASTALSPTSRALTSMQTAMEKVRSSLGSHSSHSRSSSSPQTVSTDRPSSWRLAHTDADGEGLAKRGFFDRARERRERRDKEVRQVRLKKSIRVLGPTDPRVAEEYARDEGRLSGCLGGEEEKKGNVGGMENWI</sequence>
<feature type="compositionally biased region" description="Polar residues" evidence="1">
    <location>
        <begin position="589"/>
        <end position="602"/>
    </location>
</feature>
<accession>A0A8E2JJ91</accession>
<feature type="region of interest" description="Disordered" evidence="1">
    <location>
        <begin position="1"/>
        <end position="112"/>
    </location>
</feature>
<dbReference type="EMBL" id="KV744832">
    <property type="protein sequence ID" value="OCK84710.1"/>
    <property type="molecule type" value="Genomic_DNA"/>
</dbReference>
<gene>
    <name evidence="2" type="ORF">K432DRAFT_389313</name>
</gene>
<feature type="compositionally biased region" description="Polar residues" evidence="1">
    <location>
        <begin position="38"/>
        <end position="48"/>
    </location>
</feature>
<feature type="region of interest" description="Disordered" evidence="1">
    <location>
        <begin position="227"/>
        <end position="310"/>
    </location>
</feature>
<feature type="compositionally biased region" description="Polar residues" evidence="1">
    <location>
        <begin position="473"/>
        <end position="485"/>
    </location>
</feature>
<evidence type="ECO:0000313" key="2">
    <source>
        <dbReference type="EMBL" id="OCK84710.1"/>
    </source>
</evidence>
<keyword evidence="3" id="KW-1185">Reference proteome</keyword>
<dbReference type="OrthoDB" id="3771671at2759"/>
<evidence type="ECO:0000256" key="1">
    <source>
        <dbReference type="SAM" id="MobiDB-lite"/>
    </source>
</evidence>
<feature type="compositionally biased region" description="Low complexity" evidence="1">
    <location>
        <begin position="724"/>
        <end position="738"/>
    </location>
</feature>
<feature type="compositionally biased region" description="Polar residues" evidence="1">
    <location>
        <begin position="285"/>
        <end position="301"/>
    </location>
</feature>
<feature type="compositionally biased region" description="Pro residues" evidence="1">
    <location>
        <begin position="65"/>
        <end position="79"/>
    </location>
</feature>
<evidence type="ECO:0000313" key="3">
    <source>
        <dbReference type="Proteomes" id="UP000250266"/>
    </source>
</evidence>
<feature type="compositionally biased region" description="Polar residues" evidence="1">
    <location>
        <begin position="690"/>
        <end position="717"/>
    </location>
</feature>
<feature type="compositionally biased region" description="Polar residues" evidence="1">
    <location>
        <begin position="653"/>
        <end position="673"/>
    </location>
</feature>
<reference evidence="2 3" key="1">
    <citation type="journal article" date="2016" name="Nat. Commun.">
        <title>Ectomycorrhizal ecology is imprinted in the genome of the dominant symbiotic fungus Cenococcum geophilum.</title>
        <authorList>
            <consortium name="DOE Joint Genome Institute"/>
            <person name="Peter M."/>
            <person name="Kohler A."/>
            <person name="Ohm R.A."/>
            <person name="Kuo A."/>
            <person name="Krutzmann J."/>
            <person name="Morin E."/>
            <person name="Arend M."/>
            <person name="Barry K.W."/>
            <person name="Binder M."/>
            <person name="Choi C."/>
            <person name="Clum A."/>
            <person name="Copeland A."/>
            <person name="Grisel N."/>
            <person name="Haridas S."/>
            <person name="Kipfer T."/>
            <person name="LaButti K."/>
            <person name="Lindquist E."/>
            <person name="Lipzen A."/>
            <person name="Maire R."/>
            <person name="Meier B."/>
            <person name="Mihaltcheva S."/>
            <person name="Molinier V."/>
            <person name="Murat C."/>
            <person name="Poggeler S."/>
            <person name="Quandt C.A."/>
            <person name="Sperisen C."/>
            <person name="Tritt A."/>
            <person name="Tisserant E."/>
            <person name="Crous P.W."/>
            <person name="Henrissat B."/>
            <person name="Nehls U."/>
            <person name="Egli S."/>
            <person name="Spatafora J.W."/>
            <person name="Grigoriev I.V."/>
            <person name="Martin F.M."/>
        </authorList>
    </citation>
    <scope>NUCLEOTIDE SEQUENCE [LARGE SCALE GENOMIC DNA]</scope>
    <source>
        <strain evidence="2 3">CBS 459.81</strain>
    </source>
</reference>
<name>A0A8E2JJ91_9PEZI</name>
<feature type="region of interest" description="Disordered" evidence="1">
    <location>
        <begin position="812"/>
        <end position="833"/>
    </location>
</feature>
<protein>
    <submittedName>
        <fullName evidence="2">Uncharacterized protein</fullName>
    </submittedName>
</protein>
<proteinExistence type="predicted"/>
<feature type="region of interest" description="Disordered" evidence="1">
    <location>
        <begin position="391"/>
        <end position="757"/>
    </location>
</feature>
<dbReference type="AlphaFoldDB" id="A0A8E2JJ91"/>
<feature type="compositionally biased region" description="Low complexity" evidence="1">
    <location>
        <begin position="617"/>
        <end position="626"/>
    </location>
</feature>
<dbReference type="Proteomes" id="UP000250266">
    <property type="component" value="Unassembled WGS sequence"/>
</dbReference>
<feature type="compositionally biased region" description="Basic and acidic residues" evidence="1">
    <location>
        <begin position="1"/>
        <end position="10"/>
    </location>
</feature>
<feature type="compositionally biased region" description="Polar residues" evidence="1">
    <location>
        <begin position="157"/>
        <end position="172"/>
    </location>
</feature>
<feature type="compositionally biased region" description="Low complexity" evidence="1">
    <location>
        <begin position="252"/>
        <end position="266"/>
    </location>
</feature>
<feature type="compositionally biased region" description="Low complexity" evidence="1">
    <location>
        <begin position="80"/>
        <end position="106"/>
    </location>
</feature>